<keyword evidence="16" id="KW-1185">Reference proteome</keyword>
<keyword evidence="4" id="KW-1003">Cell membrane</keyword>
<keyword evidence="7" id="KW-0862">Zinc</keyword>
<evidence type="ECO:0008006" key="17">
    <source>
        <dbReference type="Google" id="ProtNLM"/>
    </source>
</evidence>
<comment type="subcellular location">
    <subcellularLocation>
        <location evidence="1">Cell membrane</location>
        <topology evidence="1">Multi-pass membrane protein</topology>
    </subcellularLocation>
</comment>
<evidence type="ECO:0000256" key="14">
    <source>
        <dbReference type="SAM" id="Phobius"/>
    </source>
</evidence>
<dbReference type="SUPFAM" id="SSF144083">
    <property type="entry name" value="Magnesium transport protein CorA, transmembrane region"/>
    <property type="match status" value="1"/>
</dbReference>
<dbReference type="GO" id="GO:0015095">
    <property type="term" value="F:magnesium ion transmembrane transporter activity"/>
    <property type="evidence" value="ECO:0007669"/>
    <property type="project" value="TreeGrafter"/>
</dbReference>
<dbReference type="InterPro" id="IPR002523">
    <property type="entry name" value="MgTranspt_CorA/ZnTranspt_ZntB"/>
</dbReference>
<keyword evidence="9 14" id="KW-1133">Transmembrane helix</keyword>
<keyword evidence="8" id="KW-0460">Magnesium</keyword>
<dbReference type="GO" id="GO:0015087">
    <property type="term" value="F:cobalt ion transmembrane transporter activity"/>
    <property type="evidence" value="ECO:0007669"/>
    <property type="project" value="TreeGrafter"/>
</dbReference>
<keyword evidence="5" id="KW-0997">Cell inner membrane</keyword>
<dbReference type="GO" id="GO:0005886">
    <property type="term" value="C:plasma membrane"/>
    <property type="evidence" value="ECO:0007669"/>
    <property type="project" value="UniProtKB-SubCell"/>
</dbReference>
<proteinExistence type="inferred from homology"/>
<dbReference type="Gene3D" id="1.20.58.340">
    <property type="entry name" value="Magnesium transport protein CorA, transmembrane region"/>
    <property type="match status" value="2"/>
</dbReference>
<evidence type="ECO:0000256" key="9">
    <source>
        <dbReference type="ARBA" id="ARBA00022989"/>
    </source>
</evidence>
<dbReference type="Pfam" id="PF01544">
    <property type="entry name" value="CorA"/>
    <property type="match status" value="1"/>
</dbReference>
<feature type="transmembrane region" description="Helical" evidence="14">
    <location>
        <begin position="257"/>
        <end position="277"/>
    </location>
</feature>
<comment type="function">
    <text evidence="13">Mediates influx of magnesium ions. Alternates between open and closed states. Activated by low cytoplasmic Mg(2+) levels. Inactive when cytoplasmic Mg(2+) levels are high.</text>
</comment>
<evidence type="ECO:0000256" key="5">
    <source>
        <dbReference type="ARBA" id="ARBA00022519"/>
    </source>
</evidence>
<sequence>MLSIHRNDHREPVVWHAGEDFPAGAVWFDLSAPDSDELRRIEAMTGSAVPRPEQLSALGLAQRNRDDEHTLHMQLTLFADEAGAVDTPLGIALDERFMISLAYTPSSIVEHAGSQWRQAREQTPASAFAMLLETAINEIAARMQQIAADLATLSDEVFVERARRTDELHDMMLRVGRLEGRLARFRPSLLGFARTLGFVDNRAPDWLSKAARSRLKVIASDLKTLEEFDDQLTEKLQFLLDAILGFISTAQNAVMKLLTVVSVVTIPPVILAGVWGMNFRHMPELDKLWGYPAALTALLLSMLPPLLWFRLRGWLGKD</sequence>
<evidence type="ECO:0000256" key="8">
    <source>
        <dbReference type="ARBA" id="ARBA00022842"/>
    </source>
</evidence>
<keyword evidence="10" id="KW-0406">Ion transport</keyword>
<dbReference type="Proteomes" id="UP000472676">
    <property type="component" value="Unassembled WGS sequence"/>
</dbReference>
<evidence type="ECO:0000256" key="1">
    <source>
        <dbReference type="ARBA" id="ARBA00004651"/>
    </source>
</evidence>
<evidence type="ECO:0000313" key="16">
    <source>
        <dbReference type="Proteomes" id="UP000472676"/>
    </source>
</evidence>
<comment type="similarity">
    <text evidence="2">Belongs to the CorA metal ion transporter (MIT) (TC 1.A.35) family.</text>
</comment>
<comment type="caution">
    <text evidence="15">The sequence shown here is derived from an EMBL/GenBank/DDBJ whole genome shotgun (WGS) entry which is preliminary data.</text>
</comment>
<evidence type="ECO:0000256" key="11">
    <source>
        <dbReference type="ARBA" id="ARBA00023136"/>
    </source>
</evidence>
<accession>A0A6M2BVZ6</accession>
<dbReference type="AlphaFoldDB" id="A0A6M2BVZ6"/>
<dbReference type="PANTHER" id="PTHR46494:SF3">
    <property type="entry name" value="ZINC TRANSPORT PROTEIN ZNTB"/>
    <property type="match status" value="1"/>
</dbReference>
<dbReference type="RefSeq" id="WP_166260931.1">
    <property type="nucleotide sequence ID" value="NZ_JAAMOW010000010.1"/>
</dbReference>
<evidence type="ECO:0000256" key="3">
    <source>
        <dbReference type="ARBA" id="ARBA00022448"/>
    </source>
</evidence>
<name>A0A6M2BVZ6_9GAMM</name>
<organism evidence="15 16">
    <name type="scientific">Solimonas terrae</name>
    <dbReference type="NCBI Taxonomy" id="1396819"/>
    <lineage>
        <taxon>Bacteria</taxon>
        <taxon>Pseudomonadati</taxon>
        <taxon>Pseudomonadota</taxon>
        <taxon>Gammaproteobacteria</taxon>
        <taxon>Nevskiales</taxon>
        <taxon>Nevskiaceae</taxon>
        <taxon>Solimonas</taxon>
    </lineage>
</organism>
<evidence type="ECO:0000256" key="2">
    <source>
        <dbReference type="ARBA" id="ARBA00009765"/>
    </source>
</evidence>
<feature type="transmembrane region" description="Helical" evidence="14">
    <location>
        <begin position="289"/>
        <end position="309"/>
    </location>
</feature>
<dbReference type="EMBL" id="JAAMOW010000010">
    <property type="protein sequence ID" value="NGY06746.1"/>
    <property type="molecule type" value="Genomic_DNA"/>
</dbReference>
<dbReference type="InterPro" id="IPR045861">
    <property type="entry name" value="CorA_cytoplasmic_dom"/>
</dbReference>
<dbReference type="PANTHER" id="PTHR46494">
    <property type="entry name" value="CORA FAMILY METAL ION TRANSPORTER (EUROFUNG)"/>
    <property type="match status" value="1"/>
</dbReference>
<evidence type="ECO:0000256" key="4">
    <source>
        <dbReference type="ARBA" id="ARBA00022475"/>
    </source>
</evidence>
<keyword evidence="6 14" id="KW-0812">Transmembrane</keyword>
<keyword evidence="11 14" id="KW-0472">Membrane</keyword>
<evidence type="ECO:0000256" key="13">
    <source>
        <dbReference type="ARBA" id="ARBA00045497"/>
    </source>
</evidence>
<evidence type="ECO:0000256" key="10">
    <source>
        <dbReference type="ARBA" id="ARBA00023065"/>
    </source>
</evidence>
<gene>
    <name evidence="15" type="ORF">G7Y85_18380</name>
</gene>
<keyword evidence="3" id="KW-0813">Transport</keyword>
<protein>
    <recommendedName>
        <fullName evidence="17">Magnesium transporter CorA family protein</fullName>
    </recommendedName>
</protein>
<comment type="catalytic activity">
    <reaction evidence="12">
        <text>Mg(2+)(in) = Mg(2+)(out)</text>
        <dbReference type="Rhea" id="RHEA:29827"/>
        <dbReference type="ChEBI" id="CHEBI:18420"/>
    </reaction>
</comment>
<dbReference type="FunFam" id="1.20.58.340:FF:000004">
    <property type="entry name" value="Magnesium transport protein CorA"/>
    <property type="match status" value="1"/>
</dbReference>
<evidence type="ECO:0000313" key="15">
    <source>
        <dbReference type="EMBL" id="NGY06746.1"/>
    </source>
</evidence>
<evidence type="ECO:0000256" key="6">
    <source>
        <dbReference type="ARBA" id="ARBA00022692"/>
    </source>
</evidence>
<reference evidence="15 16" key="1">
    <citation type="journal article" date="2014" name="Int. J. Syst. Evol. Microbiol.">
        <title>Solimonas terrae sp. nov., isolated from soil.</title>
        <authorList>
            <person name="Kim S.J."/>
            <person name="Moon J.Y."/>
            <person name="Weon H.Y."/>
            <person name="Ahn J.H."/>
            <person name="Chen W.M."/>
            <person name="Kwon S.W."/>
        </authorList>
    </citation>
    <scope>NUCLEOTIDE SEQUENCE [LARGE SCALE GENOMIC DNA]</scope>
    <source>
        <strain evidence="15 16">KIS83-12</strain>
    </source>
</reference>
<dbReference type="GO" id="GO:0050897">
    <property type="term" value="F:cobalt ion binding"/>
    <property type="evidence" value="ECO:0007669"/>
    <property type="project" value="TreeGrafter"/>
</dbReference>
<dbReference type="InterPro" id="IPR045863">
    <property type="entry name" value="CorA_TM1_TM2"/>
</dbReference>
<evidence type="ECO:0000256" key="7">
    <source>
        <dbReference type="ARBA" id="ARBA00022833"/>
    </source>
</evidence>
<dbReference type="SUPFAM" id="SSF143865">
    <property type="entry name" value="CorA soluble domain-like"/>
    <property type="match status" value="1"/>
</dbReference>
<dbReference type="GO" id="GO:0000287">
    <property type="term" value="F:magnesium ion binding"/>
    <property type="evidence" value="ECO:0007669"/>
    <property type="project" value="TreeGrafter"/>
</dbReference>
<evidence type="ECO:0000256" key="12">
    <source>
        <dbReference type="ARBA" id="ARBA00034269"/>
    </source>
</evidence>